<dbReference type="EMBL" id="HF935724">
    <property type="protein sequence ID" value="CCX32072.1"/>
    <property type="molecule type" value="Genomic_DNA"/>
</dbReference>
<proteinExistence type="predicted"/>
<keyword evidence="3" id="KW-1185">Reference proteome</keyword>
<organism evidence="2 3">
    <name type="scientific">Pyronema omphalodes (strain CBS 100304)</name>
    <name type="common">Pyronema confluens</name>
    <dbReference type="NCBI Taxonomy" id="1076935"/>
    <lineage>
        <taxon>Eukaryota</taxon>
        <taxon>Fungi</taxon>
        <taxon>Dikarya</taxon>
        <taxon>Ascomycota</taxon>
        <taxon>Pezizomycotina</taxon>
        <taxon>Pezizomycetes</taxon>
        <taxon>Pezizales</taxon>
        <taxon>Pyronemataceae</taxon>
        <taxon>Pyronema</taxon>
    </lineage>
</organism>
<feature type="compositionally biased region" description="Low complexity" evidence="1">
    <location>
        <begin position="76"/>
        <end position="93"/>
    </location>
</feature>
<dbReference type="OrthoDB" id="10359669at2759"/>
<feature type="region of interest" description="Disordered" evidence="1">
    <location>
        <begin position="76"/>
        <end position="164"/>
    </location>
</feature>
<protein>
    <submittedName>
        <fullName evidence="2">Uncharacterized protein</fullName>
    </submittedName>
</protein>
<feature type="compositionally biased region" description="Low complexity" evidence="1">
    <location>
        <begin position="104"/>
        <end position="117"/>
    </location>
</feature>
<feature type="compositionally biased region" description="Low complexity" evidence="1">
    <location>
        <begin position="126"/>
        <end position="136"/>
    </location>
</feature>
<feature type="compositionally biased region" description="Pro residues" evidence="1">
    <location>
        <begin position="137"/>
        <end position="160"/>
    </location>
</feature>
<evidence type="ECO:0000313" key="2">
    <source>
        <dbReference type="EMBL" id="CCX32072.1"/>
    </source>
</evidence>
<reference evidence="2 3" key="1">
    <citation type="journal article" date="2013" name="PLoS Genet.">
        <title>The genome and development-dependent transcriptomes of Pyronema confluens: a window into fungal evolution.</title>
        <authorList>
            <person name="Traeger S."/>
            <person name="Altegoer F."/>
            <person name="Freitag M."/>
            <person name="Gabaldon T."/>
            <person name="Kempken F."/>
            <person name="Kumar A."/>
            <person name="Marcet-Houben M."/>
            <person name="Poggeler S."/>
            <person name="Stajich J.E."/>
            <person name="Nowrousian M."/>
        </authorList>
    </citation>
    <scope>NUCLEOTIDE SEQUENCE [LARGE SCALE GENOMIC DNA]</scope>
    <source>
        <strain evidence="3">CBS 100304</strain>
        <tissue evidence="2">Vegetative mycelium</tissue>
    </source>
</reference>
<name>U4LKG7_PYROM</name>
<dbReference type="AlphaFoldDB" id="U4LKG7"/>
<accession>U4LKG7</accession>
<dbReference type="Proteomes" id="UP000018144">
    <property type="component" value="Unassembled WGS sequence"/>
</dbReference>
<gene>
    <name evidence="2" type="ORF">PCON_12342</name>
</gene>
<sequence length="377" mass="41753">MTAPGSVPPSLFTQEALAASAEALIRSHLPSGWASNDLTPLITLWTSLHGTSRPSENPHLLLQLQAAIFHHSINQSQNQLPNQPQIPQTQTSSVPVAPPTSIFQQPQNQNQQNQNQNPFPPPSSQPNPQNQHSSPSTPAPAPIFHPTPSTPSTPSDPPSDSPLTHHLEEAHNLCRLYFLRYFRIAPYLDLIITQVFGASYKTSSFSSYTKTRTKLQSCTYTWKNRSLTELKSHVKGLMEDDPSLSLMAGEQWLRASFSAGWNLGIMRRVWGWADRVVDWEGSTDEAKMMWKEAYMRLCIAVVTGGEMGEVWEGCGELEAPGGIEGFKLVKMVRRAKDSSEMRKRRRGESMGSRTPVVSVGMERGEGAVPRNGLGEML</sequence>
<evidence type="ECO:0000313" key="3">
    <source>
        <dbReference type="Proteomes" id="UP000018144"/>
    </source>
</evidence>
<evidence type="ECO:0000256" key="1">
    <source>
        <dbReference type="SAM" id="MobiDB-lite"/>
    </source>
</evidence>